<feature type="region of interest" description="Disordered" evidence="1">
    <location>
        <begin position="1"/>
        <end position="58"/>
    </location>
</feature>
<dbReference type="PANTHER" id="PTHR36287">
    <property type="match status" value="1"/>
</dbReference>
<feature type="compositionally biased region" description="Pro residues" evidence="1">
    <location>
        <begin position="28"/>
        <end position="58"/>
    </location>
</feature>
<evidence type="ECO:0008006" key="4">
    <source>
        <dbReference type="Google" id="ProtNLM"/>
    </source>
</evidence>
<evidence type="ECO:0000313" key="3">
    <source>
        <dbReference type="Proteomes" id="UP000664991"/>
    </source>
</evidence>
<dbReference type="AlphaFoldDB" id="A0A835ZK99"/>
<protein>
    <recommendedName>
        <fullName evidence="4">Proline-rich protein 13</fullName>
    </recommendedName>
</protein>
<feature type="compositionally biased region" description="Low complexity" evidence="1">
    <location>
        <begin position="103"/>
        <end position="112"/>
    </location>
</feature>
<proteinExistence type="predicted"/>
<organism evidence="2 3">
    <name type="scientific">Ovis aries</name>
    <name type="common">Sheep</name>
    <dbReference type="NCBI Taxonomy" id="9940"/>
    <lineage>
        <taxon>Eukaryota</taxon>
        <taxon>Metazoa</taxon>
        <taxon>Chordata</taxon>
        <taxon>Craniata</taxon>
        <taxon>Vertebrata</taxon>
        <taxon>Euteleostomi</taxon>
        <taxon>Mammalia</taxon>
        <taxon>Eutheria</taxon>
        <taxon>Laurasiatheria</taxon>
        <taxon>Artiodactyla</taxon>
        <taxon>Ruminantia</taxon>
        <taxon>Pecora</taxon>
        <taxon>Bovidae</taxon>
        <taxon>Caprinae</taxon>
        <taxon>Ovis</taxon>
    </lineage>
</organism>
<gene>
    <name evidence="2" type="ORF">JEQ12_012460</name>
</gene>
<sequence>MWNPNARQPGPYPHPPNTGHPGGCNPSHAPPANAPFPPGPFPTPPGAPQGNPAFPPVGPVILSLPSSIPGPGMRPVNPLVPGIVGPGIVIDQKVRKKMKKHSSSSSSSSNSD</sequence>
<comment type="caution">
    <text evidence="2">The sequence shown here is derived from an EMBL/GenBank/DDBJ whole genome shotgun (WGS) entry which is preliminary data.</text>
</comment>
<dbReference type="PANTHER" id="PTHR36287:SF1">
    <property type="entry name" value="PROLINE-RICH PROTEIN 13"/>
    <property type="match status" value="1"/>
</dbReference>
<dbReference type="EMBL" id="JAEMGP010000024">
    <property type="protein sequence ID" value="KAG5195171.1"/>
    <property type="molecule type" value="Genomic_DNA"/>
</dbReference>
<evidence type="ECO:0000313" key="2">
    <source>
        <dbReference type="EMBL" id="KAG5195171.1"/>
    </source>
</evidence>
<name>A0A835ZK99_SHEEP</name>
<accession>A0A835ZK99</accession>
<feature type="region of interest" description="Disordered" evidence="1">
    <location>
        <begin position="93"/>
        <end position="112"/>
    </location>
</feature>
<reference evidence="2 3" key="1">
    <citation type="submission" date="2020-12" db="EMBL/GenBank/DDBJ databases">
        <title>De novo assembly of Tibetan sheep genome.</title>
        <authorList>
            <person name="Li X."/>
        </authorList>
    </citation>
    <scope>NUCLEOTIDE SEQUENCE [LARGE SCALE GENOMIC DNA]</scope>
    <source>
        <tissue evidence="2">Heart</tissue>
    </source>
</reference>
<evidence type="ECO:0000256" key="1">
    <source>
        <dbReference type="SAM" id="MobiDB-lite"/>
    </source>
</evidence>
<dbReference type="Proteomes" id="UP000664991">
    <property type="component" value="Unassembled WGS sequence"/>
</dbReference>